<gene>
    <name evidence="2" type="ORF">J4H92_09860</name>
</gene>
<proteinExistence type="predicted"/>
<evidence type="ECO:0000256" key="1">
    <source>
        <dbReference type="SAM" id="MobiDB-lite"/>
    </source>
</evidence>
<feature type="region of interest" description="Disordered" evidence="1">
    <location>
        <begin position="104"/>
        <end position="127"/>
    </location>
</feature>
<reference evidence="2" key="1">
    <citation type="submission" date="2021-03" db="EMBL/GenBank/DDBJ databases">
        <title>Leucobacter chromiisoli sp. nov., isolated from chromium-containing soil of chemical plant.</title>
        <authorList>
            <person name="Xu Z."/>
        </authorList>
    </citation>
    <scope>NUCLEOTIDE SEQUENCE</scope>
    <source>
        <strain evidence="2">S27</strain>
    </source>
</reference>
<name>A0A939MLT6_9MICO</name>
<organism evidence="2 3">
    <name type="scientific">Leucobacter weissii</name>
    <dbReference type="NCBI Taxonomy" id="1983706"/>
    <lineage>
        <taxon>Bacteria</taxon>
        <taxon>Bacillati</taxon>
        <taxon>Actinomycetota</taxon>
        <taxon>Actinomycetes</taxon>
        <taxon>Micrococcales</taxon>
        <taxon>Microbacteriaceae</taxon>
        <taxon>Leucobacter</taxon>
    </lineage>
</organism>
<sequence>MNAELQIFDALPAPAPRKIREGRKYLTAAAVSAAKENPGKPVLLRGGHHVDEVYEPIIRLQAQKLGEGFRTDWVFREDKVNPNTKSGTTSYARMGWIFLTYTGDSSEAKPVTPKKKAKKMLAEHSAA</sequence>
<accession>A0A939MLT6</accession>
<dbReference type="Proteomes" id="UP000664382">
    <property type="component" value="Unassembled WGS sequence"/>
</dbReference>
<evidence type="ECO:0000313" key="3">
    <source>
        <dbReference type="Proteomes" id="UP000664382"/>
    </source>
</evidence>
<keyword evidence="3" id="KW-1185">Reference proteome</keyword>
<evidence type="ECO:0000313" key="2">
    <source>
        <dbReference type="EMBL" id="MBO1902250.1"/>
    </source>
</evidence>
<dbReference type="RefSeq" id="WP_208098019.1">
    <property type="nucleotide sequence ID" value="NZ_JAGDYM010000011.1"/>
</dbReference>
<comment type="caution">
    <text evidence="2">The sequence shown here is derived from an EMBL/GenBank/DDBJ whole genome shotgun (WGS) entry which is preliminary data.</text>
</comment>
<dbReference type="AlphaFoldDB" id="A0A939MLT6"/>
<dbReference type="EMBL" id="JAGDYM010000011">
    <property type="protein sequence ID" value="MBO1902250.1"/>
    <property type="molecule type" value="Genomic_DNA"/>
</dbReference>
<protein>
    <submittedName>
        <fullName evidence="2">Uncharacterized protein</fullName>
    </submittedName>
</protein>